<proteinExistence type="predicted"/>
<sequence>MLTNHVSCHYVVTSVTFYHSALVDLTRSRSVHAVEHDPCCPDPTKLSASECKAVHYGLCSPLLKLPSFSIPPAVTSTPSSPATPKGSSSSPLVSSTPSSPVTPKGTAPTIAELLGAAVPASRNTPTTVSSPILLRSTSPVVSSPAACSSNPAGTQSKMTSPTAVVPATNAVGSSQMEILDPVTLLASDLEDQLEALVNTFVAQDKVRLAARKKAETSTGGGKTSPSTNRTISPIKKYDKKIKEDRSSDDESASSLSSETSQSSKSNGHPKRTTGNKTIKTSKVASDAGINDIKKFSSSDVHSDRNFHPFEGSELKQANMFVAQFEDMYERASSPSLKTSVLPSLKPSAEYQQTGVKAQITKFASKEKDILQNSPTNSLERRQSPKFKSDAQEQFTQPGLSRSGPLTLDALQELLMTSSGTDTSMQPIQTTIFQSTRVPTTPYTGPNPVVQSSVKIYNERNENYPSCYINEACKEFDHDASRTAKANASQNNNYIAHVSAKPGQEHVQSAVDYAKTRFQNVQHFFYSKDDTKAKVIKNGHLVSDAKSKWENHPQQNWNDHQLVTEMDSSLPEPLREALQRGTHKRTLSMEGLLDVPSPSIPHPKLTSAQKQHIKERSLSPTDRHSHVPIRPFLTKGSVAERVLLFECCPDRALERTSSGNKSKPNLISTWRPGSSDVQNKTQ</sequence>
<feature type="compositionally biased region" description="Low complexity" evidence="1">
    <location>
        <begin position="73"/>
        <end position="106"/>
    </location>
</feature>
<accession>A0A087T0Z8</accession>
<feature type="region of interest" description="Disordered" evidence="1">
    <location>
        <begin position="212"/>
        <end position="282"/>
    </location>
</feature>
<feature type="region of interest" description="Disordered" evidence="1">
    <location>
        <begin position="653"/>
        <end position="681"/>
    </location>
</feature>
<feature type="region of interest" description="Disordered" evidence="1">
    <location>
        <begin position="593"/>
        <end position="626"/>
    </location>
</feature>
<dbReference type="AlphaFoldDB" id="A0A087T0Z8"/>
<feature type="compositionally biased region" description="Basic and acidic residues" evidence="1">
    <location>
        <begin position="378"/>
        <end position="390"/>
    </location>
</feature>
<evidence type="ECO:0000313" key="2">
    <source>
        <dbReference type="EMBL" id="KFM58787.1"/>
    </source>
</evidence>
<keyword evidence="3" id="KW-1185">Reference proteome</keyword>
<feature type="compositionally biased region" description="Low complexity" evidence="1">
    <location>
        <begin position="140"/>
        <end position="152"/>
    </location>
</feature>
<feature type="non-terminal residue" evidence="2">
    <location>
        <position position="681"/>
    </location>
</feature>
<protein>
    <submittedName>
        <fullName evidence="2">Uncharacterized protein</fullName>
    </submittedName>
</protein>
<evidence type="ECO:0000313" key="3">
    <source>
        <dbReference type="Proteomes" id="UP000054359"/>
    </source>
</evidence>
<organism evidence="2 3">
    <name type="scientific">Stegodyphus mimosarum</name>
    <name type="common">African social velvet spider</name>
    <dbReference type="NCBI Taxonomy" id="407821"/>
    <lineage>
        <taxon>Eukaryota</taxon>
        <taxon>Metazoa</taxon>
        <taxon>Ecdysozoa</taxon>
        <taxon>Arthropoda</taxon>
        <taxon>Chelicerata</taxon>
        <taxon>Arachnida</taxon>
        <taxon>Araneae</taxon>
        <taxon>Araneomorphae</taxon>
        <taxon>Entelegynae</taxon>
        <taxon>Eresoidea</taxon>
        <taxon>Eresidae</taxon>
        <taxon>Stegodyphus</taxon>
    </lineage>
</organism>
<dbReference type="STRING" id="407821.A0A087T0Z8"/>
<feature type="compositionally biased region" description="Basic and acidic residues" evidence="1">
    <location>
        <begin position="611"/>
        <end position="624"/>
    </location>
</feature>
<name>A0A087T0Z8_STEMI</name>
<feature type="region of interest" description="Disordered" evidence="1">
    <location>
        <begin position="73"/>
        <end position="107"/>
    </location>
</feature>
<feature type="region of interest" description="Disordered" evidence="1">
    <location>
        <begin position="366"/>
        <end position="402"/>
    </location>
</feature>
<evidence type="ECO:0000256" key="1">
    <source>
        <dbReference type="SAM" id="MobiDB-lite"/>
    </source>
</evidence>
<dbReference type="EMBL" id="KK112890">
    <property type="protein sequence ID" value="KFM58787.1"/>
    <property type="molecule type" value="Genomic_DNA"/>
</dbReference>
<reference evidence="2 3" key="1">
    <citation type="submission" date="2013-11" db="EMBL/GenBank/DDBJ databases">
        <title>Genome sequencing of Stegodyphus mimosarum.</title>
        <authorList>
            <person name="Bechsgaard J."/>
        </authorList>
    </citation>
    <scope>NUCLEOTIDE SEQUENCE [LARGE SCALE GENOMIC DNA]</scope>
</reference>
<dbReference type="OrthoDB" id="5586at2759"/>
<gene>
    <name evidence="2" type="ORF">X975_14349</name>
</gene>
<feature type="compositionally biased region" description="Low complexity" evidence="1">
    <location>
        <begin position="252"/>
        <end position="265"/>
    </location>
</feature>
<dbReference type="OMA" id="WKQHHGT"/>
<dbReference type="Proteomes" id="UP000054359">
    <property type="component" value="Unassembled WGS sequence"/>
</dbReference>
<feature type="region of interest" description="Disordered" evidence="1">
    <location>
        <begin position="140"/>
        <end position="161"/>
    </location>
</feature>
<feature type="compositionally biased region" description="Polar residues" evidence="1">
    <location>
        <begin position="654"/>
        <end position="681"/>
    </location>
</feature>